<dbReference type="SUPFAM" id="SSF53756">
    <property type="entry name" value="UDP-Glycosyltransferase/glycogen phosphorylase"/>
    <property type="match status" value="1"/>
</dbReference>
<dbReference type="InterPro" id="IPR028098">
    <property type="entry name" value="Glyco_trans_4-like_N"/>
</dbReference>
<dbReference type="EMBL" id="VSSQ01000321">
    <property type="protein sequence ID" value="MPL91135.1"/>
    <property type="molecule type" value="Genomic_DNA"/>
</dbReference>
<dbReference type="Pfam" id="PF13439">
    <property type="entry name" value="Glyco_transf_4"/>
    <property type="match status" value="1"/>
</dbReference>
<evidence type="ECO:0000313" key="3">
    <source>
        <dbReference type="EMBL" id="MPL91135.1"/>
    </source>
</evidence>
<accession>A0A644VIS7</accession>
<sequence>MKKALIITYYWIPSGGSGVQRWVKFVKYLRDFGWEPVIYAPENADYPVIDASFEDDVPADITVIRHPIWEPYALYRKFTGKKDKAIQTGFVTDAKQESWKDKLSVWLRGNLFIPDPRVCWVGTSVRFLKKYLKANPVDVIITTGPPHSVHLIGRRLKKQFPALPWVADFRDPWTGIFYYKDLRLSLPADLRHRQLEKITIAEADLTLVVSAHMQREFTHHHQQHKQIAVVANGYDEEDFKQEAVEPDEQFVITHTGLLTEKQNPQVLWKVLQEIAAENTEFRKDLRIRLTGSVDGSVLNDIRSKDLDANLELSAYVPHHEAIKLQRRSQLLLLCLVQNPDTKSIVTGKLFEYLQADRPVIGIGYTDGDAATILKQTNAGVMFDFADAALLKEKVLDFYQQYKTGKLCAASDKDAISQFSRRKLTEKLTVLLDGLL</sequence>
<organism evidence="3">
    <name type="scientific">bioreactor metagenome</name>
    <dbReference type="NCBI Taxonomy" id="1076179"/>
    <lineage>
        <taxon>unclassified sequences</taxon>
        <taxon>metagenomes</taxon>
        <taxon>ecological metagenomes</taxon>
    </lineage>
</organism>
<feature type="domain" description="Glycosyltransferase subfamily 4-like N-terminal" evidence="2">
    <location>
        <begin position="105"/>
        <end position="237"/>
    </location>
</feature>
<dbReference type="Gene3D" id="3.40.50.2000">
    <property type="entry name" value="Glycogen Phosphorylase B"/>
    <property type="match status" value="2"/>
</dbReference>
<dbReference type="AlphaFoldDB" id="A0A644VIS7"/>
<dbReference type="GO" id="GO:0016757">
    <property type="term" value="F:glycosyltransferase activity"/>
    <property type="evidence" value="ECO:0007669"/>
    <property type="project" value="TreeGrafter"/>
</dbReference>
<gene>
    <name evidence="3" type="ORF">SDC9_37198</name>
</gene>
<name>A0A644VIS7_9ZZZZ</name>
<dbReference type="PANTHER" id="PTHR46401:SF2">
    <property type="entry name" value="GLYCOSYLTRANSFERASE WBBK-RELATED"/>
    <property type="match status" value="1"/>
</dbReference>
<dbReference type="PANTHER" id="PTHR46401">
    <property type="entry name" value="GLYCOSYLTRANSFERASE WBBK-RELATED"/>
    <property type="match status" value="1"/>
</dbReference>
<evidence type="ECO:0000259" key="2">
    <source>
        <dbReference type="Pfam" id="PF13439"/>
    </source>
</evidence>
<proteinExistence type="predicted"/>
<reference evidence="3" key="1">
    <citation type="submission" date="2019-08" db="EMBL/GenBank/DDBJ databases">
        <authorList>
            <person name="Kucharzyk K."/>
            <person name="Murdoch R.W."/>
            <person name="Higgins S."/>
            <person name="Loffler F."/>
        </authorList>
    </citation>
    <scope>NUCLEOTIDE SEQUENCE</scope>
</reference>
<protein>
    <recommendedName>
        <fullName evidence="2">Glycosyltransferase subfamily 4-like N-terminal domain-containing protein</fullName>
    </recommendedName>
</protein>
<keyword evidence="1" id="KW-0808">Transferase</keyword>
<comment type="caution">
    <text evidence="3">The sequence shown here is derived from an EMBL/GenBank/DDBJ whole genome shotgun (WGS) entry which is preliminary data.</text>
</comment>
<evidence type="ECO:0000256" key="1">
    <source>
        <dbReference type="ARBA" id="ARBA00022679"/>
    </source>
</evidence>
<dbReference type="GO" id="GO:0009103">
    <property type="term" value="P:lipopolysaccharide biosynthetic process"/>
    <property type="evidence" value="ECO:0007669"/>
    <property type="project" value="TreeGrafter"/>
</dbReference>